<comment type="caution">
    <text evidence="2">The sequence shown here is derived from an EMBL/GenBank/DDBJ whole genome shotgun (WGS) entry which is preliminary data.</text>
</comment>
<dbReference type="EMBL" id="QUSX01000002">
    <property type="protein sequence ID" value="RRQ47961.1"/>
    <property type="molecule type" value="Genomic_DNA"/>
</dbReference>
<evidence type="ECO:0000313" key="3">
    <source>
        <dbReference type="Proteomes" id="UP000286990"/>
    </source>
</evidence>
<feature type="domain" description="Glucosamine inositolphosphorylceramide transferase 1 N-terminal" evidence="1">
    <location>
        <begin position="288"/>
        <end position="492"/>
    </location>
</feature>
<gene>
    <name evidence="2" type="ORF">DZC72_09455</name>
</gene>
<organism evidence="2 3">
    <name type="scientific">Maribacter algicola</name>
    <dbReference type="NCBI Taxonomy" id="2498892"/>
    <lineage>
        <taxon>Bacteria</taxon>
        <taxon>Pseudomonadati</taxon>
        <taxon>Bacteroidota</taxon>
        <taxon>Flavobacteriia</taxon>
        <taxon>Flavobacteriales</taxon>
        <taxon>Flavobacteriaceae</taxon>
        <taxon>Maribacter</taxon>
    </lineage>
</organism>
<dbReference type="Pfam" id="PF24793">
    <property type="entry name" value="GINT1_N"/>
    <property type="match status" value="1"/>
</dbReference>
<dbReference type="AlphaFoldDB" id="A0A3R8WDH9"/>
<name>A0A3R8WDH9_9FLAO</name>
<keyword evidence="3" id="KW-1185">Reference proteome</keyword>
<evidence type="ECO:0000259" key="1">
    <source>
        <dbReference type="Pfam" id="PF24793"/>
    </source>
</evidence>
<sequence length="533" mass="61569">MISVDAPIQHWQQRIIKWSVENQSFETVFLSMEKAPTRDITSYTTGFSVSAKLLNLQAALERKLLNIPKPDVNISDFIRDNYPKAFCIDVPDLKIKSHDDQGFEVILNLSDIFLSDDPIYKSRNGIWNILFSDLDQRKHGPIGFWEILDAQEGIGASLIKANKGNYDHCELLSACFFNRAWSMTETAKIVTEGAVSMVLKELGALFKRSQSKYPKTAYNLPTKEYPGFRNVLRYLRRFYFRLGAKTLEKLGDKFLGIRPEKWSLFLGTGEFETSSLEKIRPIPMPKDEFWADPFLFEHHGTDYVFFENYSYRTKKGKISCARIEGTTLVDIKDVLVTDYHLSFPFIFRDGKDIYLMPETSGNKRLELYRAVHFPVYWELYSTAFEGELVADPFFYTDEENQRWLFLNKQMDASAPMNSELHIYKVDSLKLETLVPHQNNPVLIDARVARNGGGVFTKGGISYRPSQRNVDGIYGRALNINQIKKLSLEEYEEEVKTVYYPTFAKHLMAIHHLHQTEKAFVFDAAYLNSLNLKT</sequence>
<evidence type="ECO:0000313" key="2">
    <source>
        <dbReference type="EMBL" id="RRQ47961.1"/>
    </source>
</evidence>
<reference evidence="3" key="1">
    <citation type="submission" date="2018-12" db="EMBL/GenBank/DDBJ databases">
        <title>Maribacter lutimaris sp. nov., isolated from marine sediment.</title>
        <authorList>
            <person name="Kim K.K."/>
        </authorList>
    </citation>
    <scope>NUCLEOTIDE SEQUENCE [LARGE SCALE GENOMIC DNA]</scope>
    <source>
        <strain evidence="3">PoM-212</strain>
    </source>
</reference>
<proteinExistence type="predicted"/>
<accession>A0A3R8WDH9</accession>
<dbReference type="InterPro" id="IPR056442">
    <property type="entry name" value="GINT1_N"/>
</dbReference>
<protein>
    <recommendedName>
        <fullName evidence="1">Glucosamine inositolphosphorylceramide transferase 1 N-terminal domain-containing protein</fullName>
    </recommendedName>
</protein>
<dbReference type="Proteomes" id="UP000286990">
    <property type="component" value="Unassembled WGS sequence"/>
</dbReference>